<keyword evidence="3" id="KW-1185">Reference proteome</keyword>
<evidence type="ECO:0000313" key="2">
    <source>
        <dbReference type="EMBL" id="SHO67019.1"/>
    </source>
</evidence>
<keyword evidence="1" id="KW-0812">Transmembrane</keyword>
<dbReference type="EMBL" id="FRXO01000009">
    <property type="protein sequence ID" value="SHO67019.1"/>
    <property type="molecule type" value="Genomic_DNA"/>
</dbReference>
<keyword evidence="1" id="KW-0472">Membrane</keyword>
<feature type="transmembrane region" description="Helical" evidence="1">
    <location>
        <begin position="304"/>
        <end position="325"/>
    </location>
</feature>
<dbReference type="RefSeq" id="WP_073631412.1">
    <property type="nucleotide sequence ID" value="NZ_FRXO01000009.1"/>
</dbReference>
<dbReference type="OrthoDB" id="8478408at2"/>
<dbReference type="AlphaFoldDB" id="A0A1M7ZQD1"/>
<dbReference type="Proteomes" id="UP000186406">
    <property type="component" value="Unassembled WGS sequence"/>
</dbReference>
<proteinExistence type="predicted"/>
<keyword evidence="1" id="KW-1133">Transmembrane helix</keyword>
<reference evidence="2 3" key="1">
    <citation type="submission" date="2016-12" db="EMBL/GenBank/DDBJ databases">
        <authorList>
            <person name="Song W.-J."/>
            <person name="Kurnit D.M."/>
        </authorList>
    </citation>
    <scope>NUCLEOTIDE SEQUENCE [LARGE SCALE GENOMIC DNA]</scope>
    <source>
        <strain evidence="2 3">DSM 19599</strain>
    </source>
</reference>
<feature type="transmembrane region" description="Helical" evidence="1">
    <location>
        <begin position="331"/>
        <end position="353"/>
    </location>
</feature>
<gene>
    <name evidence="2" type="ORF">SAMN02745172_03681</name>
</gene>
<protein>
    <submittedName>
        <fullName evidence="2">Uncharacterized protein</fullName>
    </submittedName>
</protein>
<organism evidence="2 3">
    <name type="scientific">Pseudoxanthobacter soli DSM 19599</name>
    <dbReference type="NCBI Taxonomy" id="1123029"/>
    <lineage>
        <taxon>Bacteria</taxon>
        <taxon>Pseudomonadati</taxon>
        <taxon>Pseudomonadota</taxon>
        <taxon>Alphaproteobacteria</taxon>
        <taxon>Hyphomicrobiales</taxon>
        <taxon>Segnochrobactraceae</taxon>
        <taxon>Pseudoxanthobacter</taxon>
    </lineage>
</organism>
<name>A0A1M7ZQD1_9HYPH</name>
<evidence type="ECO:0000256" key="1">
    <source>
        <dbReference type="SAM" id="Phobius"/>
    </source>
</evidence>
<dbReference type="STRING" id="1123029.SAMN02745172_03681"/>
<accession>A0A1M7ZQD1</accession>
<sequence length="356" mass="38719">MLVLLSSSARRRYNDDIVRALAHPAGTEFRFRYGENYLEQDLAARYERTRAVNLAGLICHWATPEGATSLLAPCRFVTVTRIQKVGSSYVFTLRVAEFVKDLDDAKLRGLMTEGELALLPTAKSDASSRAGRLVFEISDALTPFRAATSEAMTAFENTTKALRQEAKFEDSKPIAFFSVQGLSPATGGPPLEPQGGRFELESGRRYFLDIYSYSPEGENNLSDAMTLSASADDSDLKFSSETVAKLDSRYDLIRFAFSTEQQLFELSAGLRLALGVPKTADEKDLEQRCDIMLDLRFRGSLRLAAARVAMIAIGTATPAVIGAYAAGKGSLGLASVMFIAALFTGVATVFPALKKA</sequence>
<evidence type="ECO:0000313" key="3">
    <source>
        <dbReference type="Proteomes" id="UP000186406"/>
    </source>
</evidence>